<keyword evidence="4 5" id="KW-0472">Membrane</keyword>
<evidence type="ECO:0000256" key="1">
    <source>
        <dbReference type="ARBA" id="ARBA00004167"/>
    </source>
</evidence>
<dbReference type="CDD" id="cd16424">
    <property type="entry name" value="VirB8"/>
    <property type="match status" value="1"/>
</dbReference>
<keyword evidence="2 5" id="KW-0812">Transmembrane</keyword>
<proteinExistence type="predicted"/>
<dbReference type="Proteomes" id="UP001500227">
    <property type="component" value="Unassembled WGS sequence"/>
</dbReference>
<dbReference type="Pfam" id="PF04335">
    <property type="entry name" value="VirB8"/>
    <property type="match status" value="1"/>
</dbReference>
<dbReference type="InterPro" id="IPR026264">
    <property type="entry name" value="VirB8/PtlE"/>
</dbReference>
<name>A0ABP9M9S7_9BURK</name>
<comment type="caution">
    <text evidence="7">The sequence shown here is derived from an EMBL/GenBank/DDBJ whole genome shotgun (WGS) entry which is preliminary data.</text>
</comment>
<evidence type="ECO:0000259" key="6">
    <source>
        <dbReference type="Pfam" id="PF04335"/>
    </source>
</evidence>
<feature type="transmembrane region" description="Helical" evidence="5">
    <location>
        <begin position="38"/>
        <end position="60"/>
    </location>
</feature>
<organism evidence="7 8">
    <name type="scientific">Paenalcaligenes hermetiae</name>
    <dbReference type="NCBI Taxonomy" id="1157987"/>
    <lineage>
        <taxon>Bacteria</taxon>
        <taxon>Pseudomonadati</taxon>
        <taxon>Pseudomonadota</taxon>
        <taxon>Betaproteobacteria</taxon>
        <taxon>Burkholderiales</taxon>
        <taxon>Alcaligenaceae</taxon>
        <taxon>Paenalcaligenes</taxon>
    </lineage>
</organism>
<gene>
    <name evidence="7" type="ORF">GCM10023337_17770</name>
</gene>
<protein>
    <submittedName>
        <fullName evidence="7">VirB8 family protein</fullName>
    </submittedName>
</protein>
<evidence type="ECO:0000313" key="8">
    <source>
        <dbReference type="Proteomes" id="UP001500227"/>
    </source>
</evidence>
<keyword evidence="8" id="KW-1185">Reference proteome</keyword>
<evidence type="ECO:0000256" key="4">
    <source>
        <dbReference type="ARBA" id="ARBA00023136"/>
    </source>
</evidence>
<evidence type="ECO:0000256" key="5">
    <source>
        <dbReference type="SAM" id="Phobius"/>
    </source>
</evidence>
<dbReference type="SUPFAM" id="SSF54427">
    <property type="entry name" value="NTF2-like"/>
    <property type="match status" value="1"/>
</dbReference>
<dbReference type="Gene3D" id="3.10.450.230">
    <property type="entry name" value="VirB8 protein"/>
    <property type="match status" value="1"/>
</dbReference>
<reference evidence="8" key="1">
    <citation type="journal article" date="2019" name="Int. J. Syst. Evol. Microbiol.">
        <title>The Global Catalogue of Microorganisms (GCM) 10K type strain sequencing project: providing services to taxonomists for standard genome sequencing and annotation.</title>
        <authorList>
            <consortium name="The Broad Institute Genomics Platform"/>
            <consortium name="The Broad Institute Genome Sequencing Center for Infectious Disease"/>
            <person name="Wu L."/>
            <person name="Ma J."/>
        </authorList>
    </citation>
    <scope>NUCLEOTIDE SEQUENCE [LARGE SCALE GENOMIC DNA]</scope>
    <source>
        <strain evidence="8">JCM 18423</strain>
    </source>
</reference>
<dbReference type="RefSeq" id="WP_300646916.1">
    <property type="nucleotide sequence ID" value="NZ_BAABKD010000011.1"/>
</dbReference>
<dbReference type="InterPro" id="IPR032710">
    <property type="entry name" value="NTF2-like_dom_sf"/>
</dbReference>
<sequence length="229" mass="26234">MFKSHKKNDARQMAIEFVQQANQFEKSQIEAIKRNNRLAWRIAAVSLLLAFLAIGAVILLTPLKTVTPYVIRVDNNTGATDIVTVMKQRETSYGEVTDRYWLSQYIKMRESYDWWTVQSTYDASMLLSSPTIQNEIAAFFASEAAPHKVFKDKYRVDIKVLSISWIGNTAQVRFEKQVKPLFQGQQTPAAQRYIATVAYRYVNTAQAEKDRLINPLGLQVLSYRVDPEG</sequence>
<dbReference type="InterPro" id="IPR007430">
    <property type="entry name" value="VirB8"/>
</dbReference>
<dbReference type="PIRSF" id="PIRSF003299">
    <property type="entry name" value="VirB8_PtlE"/>
    <property type="match status" value="1"/>
</dbReference>
<evidence type="ECO:0000256" key="2">
    <source>
        <dbReference type="ARBA" id="ARBA00022692"/>
    </source>
</evidence>
<accession>A0ABP9M9S7</accession>
<keyword evidence="3 5" id="KW-1133">Transmembrane helix</keyword>
<dbReference type="EMBL" id="BAABKD010000011">
    <property type="protein sequence ID" value="GAA5091687.1"/>
    <property type="molecule type" value="Genomic_DNA"/>
</dbReference>
<comment type="subcellular location">
    <subcellularLocation>
        <location evidence="1">Membrane</location>
        <topology evidence="1">Single-pass membrane protein</topology>
    </subcellularLocation>
</comment>
<evidence type="ECO:0000313" key="7">
    <source>
        <dbReference type="EMBL" id="GAA5091687.1"/>
    </source>
</evidence>
<feature type="domain" description="Bacterial virulence protein VirB8" evidence="6">
    <location>
        <begin position="21"/>
        <end position="228"/>
    </location>
</feature>
<evidence type="ECO:0000256" key="3">
    <source>
        <dbReference type="ARBA" id="ARBA00022989"/>
    </source>
</evidence>